<dbReference type="Proteomes" id="UP000750711">
    <property type="component" value="Unassembled WGS sequence"/>
</dbReference>
<dbReference type="EMBL" id="JAGHQM010000119">
    <property type="protein sequence ID" value="KAH0565237.1"/>
    <property type="molecule type" value="Genomic_DNA"/>
</dbReference>
<proteinExistence type="predicted"/>
<reference evidence="1" key="1">
    <citation type="submission" date="2021-03" db="EMBL/GenBank/DDBJ databases">
        <title>Comparative genomics and phylogenomic investigation of the class Geoglossomycetes provide insights into ecological specialization and systematics.</title>
        <authorList>
            <person name="Melie T."/>
            <person name="Pirro S."/>
            <person name="Miller A.N."/>
            <person name="Quandt A."/>
        </authorList>
    </citation>
    <scope>NUCLEOTIDE SEQUENCE</scope>
    <source>
        <strain evidence="1">CAQ_001_2017</strain>
    </source>
</reference>
<dbReference type="AlphaFoldDB" id="A0A9P8LGT0"/>
<gene>
    <name evidence="1" type="ORF">GP486_001365</name>
</gene>
<sequence>MTQVLEGIGFGILALSLYPLGKAFFPEQFHATTTVRIGVGTTWSNETTASTGGNTPGIGVFDTNGQRIGFMSGTKKGKINDGMWHDIMIPHIDAGNTREPEYLSVSGGGTDSLCISYISVTTAGGENSIFYGDVPKQCGAAWYHSNTHVILQGSYPYYPSCFWITAPDSDGKKSKDFPGGMAYHIIDFLSGNQARSQQYIDHPETMCQSTPRFKMYPTLTEMNCIPVFDPPIQPGSDFGDSDFSKLKTGGKVTCDPGPNSPVTLDQTMKLQKWYSNKFQDIPTYGVKKRSVVDSSNQACIDHHVVISDVNAHTATALCKSDTSVGPDFVSTKEGLYCDMCAHELWHVCDATITQGCFDRNTTEMRPGTGPQARDGLSGRQVPAKKYTRVTEWKRTGVDG</sequence>
<evidence type="ECO:0000313" key="2">
    <source>
        <dbReference type="Proteomes" id="UP000750711"/>
    </source>
</evidence>
<comment type="caution">
    <text evidence="1">The sequence shown here is derived from an EMBL/GenBank/DDBJ whole genome shotgun (WGS) entry which is preliminary data.</text>
</comment>
<keyword evidence="2" id="KW-1185">Reference proteome</keyword>
<name>A0A9P8LGT0_9PEZI</name>
<accession>A0A9P8LGT0</accession>
<organism evidence="1 2">
    <name type="scientific">Trichoglossum hirsutum</name>
    <dbReference type="NCBI Taxonomy" id="265104"/>
    <lineage>
        <taxon>Eukaryota</taxon>
        <taxon>Fungi</taxon>
        <taxon>Dikarya</taxon>
        <taxon>Ascomycota</taxon>
        <taxon>Pezizomycotina</taxon>
        <taxon>Geoglossomycetes</taxon>
        <taxon>Geoglossales</taxon>
        <taxon>Geoglossaceae</taxon>
        <taxon>Trichoglossum</taxon>
    </lineage>
</organism>
<protein>
    <submittedName>
        <fullName evidence="1">Uncharacterized protein</fullName>
    </submittedName>
</protein>
<evidence type="ECO:0000313" key="1">
    <source>
        <dbReference type="EMBL" id="KAH0565237.1"/>
    </source>
</evidence>